<keyword evidence="3" id="KW-1185">Reference proteome</keyword>
<name>A0ABR7L8I1_9PSEU</name>
<sequence>MRRAARWSVGVVVCLVGVLAGCASPDLAKKNFPRSTVAAAAELGGGGGVDTPVDGKPVGGEAAFTAENLRLVDPCALLDDQTMASVGTPAKNRLRDLGACAHYMKDKAGKELNFNLVLGESASGKSAEGTFKIGGLPASESELEDKTACFIGVITEASPKRAITLQISGPAGPLCEPGRKVMEGVIKNLQAGAQKLALAKGTVAGIDPCAVLDESTVTENIGEANARPTTLHSCDWSPNGASFSLNFKVGPKPDDLADAAETTPVDLGGVKAQKKLSGDRCRLDWAHAPFPPNNEWAEVVSLSFSRYDDKAGDPCAKVEAAAKALIPKLPTG</sequence>
<feature type="chain" id="PRO_5045755584" description="DUF3558 domain-containing protein" evidence="1">
    <location>
        <begin position="29"/>
        <end position="332"/>
    </location>
</feature>
<reference evidence="2 3" key="1">
    <citation type="submission" date="2020-06" db="EMBL/GenBank/DDBJ databases">
        <title>Actinokineospora xiongansis sp. nov., isolated from soil of Baiyangdian.</title>
        <authorList>
            <person name="Zhang X."/>
        </authorList>
    </citation>
    <scope>NUCLEOTIDE SEQUENCE [LARGE SCALE GENOMIC DNA]</scope>
    <source>
        <strain evidence="2 3">HBU206404</strain>
    </source>
</reference>
<evidence type="ECO:0008006" key="4">
    <source>
        <dbReference type="Google" id="ProtNLM"/>
    </source>
</evidence>
<dbReference type="Proteomes" id="UP000734823">
    <property type="component" value="Unassembled WGS sequence"/>
</dbReference>
<proteinExistence type="predicted"/>
<organism evidence="2 3">
    <name type="scientific">Actinokineospora xionganensis</name>
    <dbReference type="NCBI Taxonomy" id="2684470"/>
    <lineage>
        <taxon>Bacteria</taxon>
        <taxon>Bacillati</taxon>
        <taxon>Actinomycetota</taxon>
        <taxon>Actinomycetes</taxon>
        <taxon>Pseudonocardiales</taxon>
        <taxon>Pseudonocardiaceae</taxon>
        <taxon>Actinokineospora</taxon>
    </lineage>
</organism>
<dbReference type="RefSeq" id="WP_187221463.1">
    <property type="nucleotide sequence ID" value="NZ_JABVED010000009.1"/>
</dbReference>
<accession>A0ABR7L8I1</accession>
<gene>
    <name evidence="2" type="ORF">GPZ80_17650</name>
</gene>
<feature type="signal peptide" evidence="1">
    <location>
        <begin position="1"/>
        <end position="28"/>
    </location>
</feature>
<comment type="caution">
    <text evidence="2">The sequence shown here is derived from an EMBL/GenBank/DDBJ whole genome shotgun (WGS) entry which is preliminary data.</text>
</comment>
<dbReference type="EMBL" id="JABVED010000009">
    <property type="protein sequence ID" value="MBC6448995.1"/>
    <property type="molecule type" value="Genomic_DNA"/>
</dbReference>
<evidence type="ECO:0000313" key="2">
    <source>
        <dbReference type="EMBL" id="MBC6448995.1"/>
    </source>
</evidence>
<evidence type="ECO:0000256" key="1">
    <source>
        <dbReference type="SAM" id="SignalP"/>
    </source>
</evidence>
<protein>
    <recommendedName>
        <fullName evidence="4">DUF3558 domain-containing protein</fullName>
    </recommendedName>
</protein>
<evidence type="ECO:0000313" key="3">
    <source>
        <dbReference type="Proteomes" id="UP000734823"/>
    </source>
</evidence>
<keyword evidence="1" id="KW-0732">Signal</keyword>
<dbReference type="PROSITE" id="PS51257">
    <property type="entry name" value="PROKAR_LIPOPROTEIN"/>
    <property type="match status" value="1"/>
</dbReference>